<evidence type="ECO:0000313" key="3">
    <source>
        <dbReference type="Proteomes" id="UP000076268"/>
    </source>
</evidence>
<comment type="caution">
    <text evidence="2">The sequence shown here is derived from an EMBL/GenBank/DDBJ whole genome shotgun (WGS) entry which is preliminary data.</text>
</comment>
<dbReference type="InterPro" id="IPR021778">
    <property type="entry name" value="Se/S_carrier-like"/>
</dbReference>
<dbReference type="Proteomes" id="UP000076268">
    <property type="component" value="Unassembled WGS sequence"/>
</dbReference>
<dbReference type="EMBL" id="LSGP01000020">
    <property type="protein sequence ID" value="KYZ75745.1"/>
    <property type="molecule type" value="Genomic_DNA"/>
</dbReference>
<accession>A0A154BPD3</accession>
<evidence type="ECO:0000259" key="1">
    <source>
        <dbReference type="Pfam" id="PF11823"/>
    </source>
</evidence>
<dbReference type="OrthoDB" id="3192849at2"/>
<gene>
    <name evidence="2" type="ORF">AXX12_11090</name>
</gene>
<dbReference type="RefSeq" id="WP_066243464.1">
    <property type="nucleotide sequence ID" value="NZ_LSGP01000020.1"/>
</dbReference>
<organism evidence="2 3">
    <name type="scientific">Anaerosporomusa subterranea</name>
    <dbReference type="NCBI Taxonomy" id="1794912"/>
    <lineage>
        <taxon>Bacteria</taxon>
        <taxon>Bacillati</taxon>
        <taxon>Bacillota</taxon>
        <taxon>Negativicutes</taxon>
        <taxon>Acetonemataceae</taxon>
        <taxon>Anaerosporomusa</taxon>
    </lineage>
</organism>
<keyword evidence="3" id="KW-1185">Reference proteome</keyword>
<sequence>MSEAKDRLISFASVHHAIKAEKLLTEAGVAVTALPTPREISISCGQCLLLAAKDQQQALAVLAQADVLWSKLYSRDQQQRVYELLSEYGRNL</sequence>
<reference evidence="2 3" key="1">
    <citation type="submission" date="2016-02" db="EMBL/GenBank/DDBJ databases">
        <title>Anaerosporomusa subterraneum gen. nov., sp. nov., a spore-forming obligate anaerobe isolated from saprolite.</title>
        <authorList>
            <person name="Choi J.K."/>
            <person name="Shah M."/>
            <person name="Yee N."/>
        </authorList>
    </citation>
    <scope>NUCLEOTIDE SEQUENCE [LARGE SCALE GENOMIC DNA]</scope>
    <source>
        <strain evidence="2 3">RU4</strain>
    </source>
</reference>
<name>A0A154BPD3_ANASB</name>
<proteinExistence type="predicted"/>
<evidence type="ECO:0000313" key="2">
    <source>
        <dbReference type="EMBL" id="KYZ75745.1"/>
    </source>
</evidence>
<dbReference type="Pfam" id="PF11823">
    <property type="entry name" value="Se_S_carrier"/>
    <property type="match status" value="1"/>
</dbReference>
<dbReference type="STRING" id="1794912.AXX12_11090"/>
<protein>
    <recommendedName>
        <fullName evidence="1">Putative Se/S carrier protein-like domain-containing protein</fullName>
    </recommendedName>
</protein>
<dbReference type="AlphaFoldDB" id="A0A154BPD3"/>
<feature type="domain" description="Putative Se/S carrier protein-like" evidence="1">
    <location>
        <begin position="8"/>
        <end position="73"/>
    </location>
</feature>